<keyword evidence="3" id="KW-0143">Chaperone</keyword>
<accession>A0A1E3IDR4</accession>
<reference evidence="5" key="1">
    <citation type="submission" date="2016-06" db="EMBL/GenBank/DDBJ databases">
        <authorList>
            <person name="Cuomo C."/>
            <person name="Litvintseva A."/>
            <person name="Heitman J."/>
            <person name="Chen Y."/>
            <person name="Sun S."/>
            <person name="Springer D."/>
            <person name="Dromer F."/>
            <person name="Young S."/>
            <person name="Zeng Q."/>
            <person name="Chapman S."/>
            <person name="Gujja S."/>
            <person name="Saif S."/>
            <person name="Birren B."/>
        </authorList>
    </citation>
    <scope>NUCLEOTIDE SEQUENCE</scope>
    <source>
        <strain evidence="5">CBS 7841</strain>
    </source>
</reference>
<dbReference type="InterPro" id="IPR036869">
    <property type="entry name" value="J_dom_sf"/>
</dbReference>
<dbReference type="PROSITE" id="PS50076">
    <property type="entry name" value="DNAJ_2"/>
    <property type="match status" value="1"/>
</dbReference>
<dbReference type="CDD" id="cd23953">
    <property type="entry name" value="zuotin_NTD"/>
    <property type="match status" value="1"/>
</dbReference>
<evidence type="ECO:0000256" key="3">
    <source>
        <dbReference type="ARBA" id="ARBA00023186"/>
    </source>
</evidence>
<dbReference type="SMART" id="SM00271">
    <property type="entry name" value="DnaJ"/>
    <property type="match status" value="1"/>
</dbReference>
<dbReference type="Pfam" id="PF26185">
    <property type="entry name" value="Zuotin_N"/>
    <property type="match status" value="1"/>
</dbReference>
<dbReference type="PANTHER" id="PTHR43999">
    <property type="entry name" value="DNAJ HOMOLOG SUBFAMILY C MEMBER 2"/>
    <property type="match status" value="1"/>
</dbReference>
<protein>
    <submittedName>
        <fullName evidence="5">Uncharacterized protein</fullName>
    </submittedName>
</protein>
<dbReference type="InterPro" id="IPR032003">
    <property type="entry name" value="RAC_head"/>
</dbReference>
<feature type="region of interest" description="Disordered" evidence="4">
    <location>
        <begin position="71"/>
        <end position="99"/>
    </location>
</feature>
<dbReference type="EMBL" id="CP143786">
    <property type="protein sequence ID" value="WVN87443.1"/>
    <property type="molecule type" value="Genomic_DNA"/>
</dbReference>
<keyword evidence="6" id="KW-1185">Reference proteome</keyword>
<dbReference type="CDD" id="cd06257">
    <property type="entry name" value="DnaJ"/>
    <property type="match status" value="1"/>
</dbReference>
<dbReference type="RefSeq" id="XP_066068143.1">
    <property type="nucleotide sequence ID" value="XM_066212046.1"/>
</dbReference>
<dbReference type="Pfam" id="PF00226">
    <property type="entry name" value="DnaJ"/>
    <property type="match status" value="1"/>
</dbReference>
<dbReference type="Pfam" id="PF21884">
    <property type="entry name" value="ZUO1-like_ZHD"/>
    <property type="match status" value="1"/>
</dbReference>
<name>A0A1E3IDR4_9TREE</name>
<dbReference type="InterPro" id="IPR044634">
    <property type="entry name" value="Zuotin/DnaJC2"/>
</dbReference>
<sequence>MATIVTLPITLAAAPADYKKPAPAKLSAPTQLPVYPAGPSFIAVARRQILQRSFAEDDKVVADIRARAAEAKAKESGDGDIHPGLGEEEEPHEVLSSDPKEWKKQDHYAVLGLGHLRYKASDDHIKIAHRRKVLRHHPDKKASHHKGHGTNDDSFFKCIQKAHETLTHSERRRQFDSVDWNINDDIPDFKTLSSEPDAFCAAASRVFNREGRFSKNQPVPAFGDMTSSKKEVEGFYDFFYNFDSWRSFEWHDKEVNEGSDSRDDKRFTEKKNKSERARRKKEDNARLRELVDLVLSNDPRIKRIKAEEKAAREAKKKGGVAGQQKQLSAAEKKKLEEQKKKEEEEKKASEKKVSEASKADREATKKAKEAVRKNLKKWKKAIATIITNSNYFQAEGTAPIPQVIERQLSELDSLIELLEPEDVKDLKEKIEKAGNGEPAKAVLKEKVAVLGEKGAGKFSEFA</sequence>
<evidence type="ECO:0000256" key="1">
    <source>
        <dbReference type="ARBA" id="ARBA00004496"/>
    </source>
</evidence>
<evidence type="ECO:0000313" key="5">
    <source>
        <dbReference type="EMBL" id="WVN87443.1"/>
    </source>
</evidence>
<dbReference type="GO" id="GO:0043022">
    <property type="term" value="F:ribosome binding"/>
    <property type="evidence" value="ECO:0007669"/>
    <property type="project" value="InterPro"/>
</dbReference>
<dbReference type="InterPro" id="IPR001623">
    <property type="entry name" value="DnaJ_domain"/>
</dbReference>
<evidence type="ECO:0000313" key="6">
    <source>
        <dbReference type="Proteomes" id="UP000094043"/>
    </source>
</evidence>
<dbReference type="AlphaFoldDB" id="A0A1E3IDR4"/>
<comment type="subcellular location">
    <subcellularLocation>
        <location evidence="1">Cytoplasm</location>
    </subcellularLocation>
</comment>
<dbReference type="OrthoDB" id="1690618at2759"/>
<feature type="region of interest" description="Disordered" evidence="4">
    <location>
        <begin position="312"/>
        <end position="368"/>
    </location>
</feature>
<dbReference type="KEGG" id="cdep:91086835"/>
<feature type="compositionally biased region" description="Basic and acidic residues" evidence="4">
    <location>
        <begin position="71"/>
        <end position="81"/>
    </location>
</feature>
<dbReference type="VEuPathDB" id="FungiDB:L203_03989"/>
<dbReference type="Pfam" id="PF16717">
    <property type="entry name" value="RAC_head"/>
    <property type="match status" value="1"/>
</dbReference>
<dbReference type="Gene3D" id="1.10.287.110">
    <property type="entry name" value="DnaJ domain"/>
    <property type="match status" value="1"/>
</dbReference>
<dbReference type="InterPro" id="IPR058871">
    <property type="entry name" value="Zuotin_N"/>
</dbReference>
<dbReference type="Proteomes" id="UP000094043">
    <property type="component" value="Chromosome 3"/>
</dbReference>
<proteinExistence type="predicted"/>
<dbReference type="GO" id="GO:0030544">
    <property type="term" value="F:Hsp70 protein binding"/>
    <property type="evidence" value="ECO:0007669"/>
    <property type="project" value="InterPro"/>
</dbReference>
<feature type="compositionally biased region" description="Basic and acidic residues" evidence="4">
    <location>
        <begin position="330"/>
        <end position="368"/>
    </location>
</feature>
<organism evidence="5 6">
    <name type="scientific">Cryptococcus depauperatus CBS 7841</name>
    <dbReference type="NCBI Taxonomy" id="1295531"/>
    <lineage>
        <taxon>Eukaryota</taxon>
        <taxon>Fungi</taxon>
        <taxon>Dikarya</taxon>
        <taxon>Basidiomycota</taxon>
        <taxon>Agaricomycotina</taxon>
        <taxon>Tremellomycetes</taxon>
        <taxon>Tremellales</taxon>
        <taxon>Cryptococcaceae</taxon>
        <taxon>Cryptococcus</taxon>
    </lineage>
</organism>
<dbReference type="GeneID" id="91086835"/>
<gene>
    <name evidence="5" type="ORF">L203_102624</name>
</gene>
<reference evidence="5" key="2">
    <citation type="journal article" date="2022" name="Elife">
        <title>Obligate sexual reproduction of a homothallic fungus closely related to the Cryptococcus pathogenic species complex.</title>
        <authorList>
            <person name="Passer A.R."/>
            <person name="Clancey S.A."/>
            <person name="Shea T."/>
            <person name="David-Palma M."/>
            <person name="Averette A.F."/>
            <person name="Boekhout T."/>
            <person name="Porcel B.M."/>
            <person name="Nowrousian M."/>
            <person name="Cuomo C.A."/>
            <person name="Sun S."/>
            <person name="Heitman J."/>
            <person name="Coelho M.A."/>
        </authorList>
    </citation>
    <scope>NUCLEOTIDE SEQUENCE</scope>
    <source>
        <strain evidence="5">CBS 7841</strain>
    </source>
</reference>
<feature type="region of interest" description="Disordered" evidence="4">
    <location>
        <begin position="254"/>
        <end position="282"/>
    </location>
</feature>
<dbReference type="InterPro" id="IPR054076">
    <property type="entry name" value="ZUO1-like_ZHD"/>
</dbReference>
<reference evidence="5" key="3">
    <citation type="submission" date="2024-01" db="EMBL/GenBank/DDBJ databases">
        <authorList>
            <person name="Coelho M.A."/>
            <person name="David-Palma M."/>
            <person name="Shea T."/>
            <person name="Sun S."/>
            <person name="Cuomo C.A."/>
            <person name="Heitman J."/>
        </authorList>
    </citation>
    <scope>NUCLEOTIDE SEQUENCE</scope>
    <source>
        <strain evidence="5">CBS 7841</strain>
    </source>
</reference>
<evidence type="ECO:0000256" key="4">
    <source>
        <dbReference type="SAM" id="MobiDB-lite"/>
    </source>
</evidence>
<dbReference type="GO" id="GO:0051083">
    <property type="term" value="P:'de novo' cotranslational protein folding"/>
    <property type="evidence" value="ECO:0007669"/>
    <property type="project" value="InterPro"/>
</dbReference>
<dbReference type="Gene3D" id="1.10.8.840">
    <property type="entry name" value="Ribosome-associated complex head domain"/>
    <property type="match status" value="1"/>
</dbReference>
<dbReference type="InterPro" id="IPR042569">
    <property type="entry name" value="RAC_head_sf"/>
</dbReference>
<keyword evidence="2" id="KW-0963">Cytoplasm</keyword>
<dbReference type="SUPFAM" id="SSF46565">
    <property type="entry name" value="Chaperone J-domain"/>
    <property type="match status" value="1"/>
</dbReference>
<evidence type="ECO:0000256" key="2">
    <source>
        <dbReference type="ARBA" id="ARBA00022490"/>
    </source>
</evidence>
<dbReference type="GO" id="GO:0006450">
    <property type="term" value="P:regulation of translational fidelity"/>
    <property type="evidence" value="ECO:0007669"/>
    <property type="project" value="InterPro"/>
</dbReference>
<dbReference type="PANTHER" id="PTHR43999:SF1">
    <property type="entry name" value="DNAJ HOMOLOG SUBFAMILY C MEMBER 2"/>
    <property type="match status" value="1"/>
</dbReference>
<dbReference type="GO" id="GO:0005829">
    <property type="term" value="C:cytosol"/>
    <property type="evidence" value="ECO:0007669"/>
    <property type="project" value="TreeGrafter"/>
</dbReference>